<dbReference type="OrthoDB" id="3469466at2759"/>
<dbReference type="Pfam" id="PF20150">
    <property type="entry name" value="2EXR"/>
    <property type="match status" value="1"/>
</dbReference>
<keyword evidence="3" id="KW-1185">Reference proteome</keyword>
<dbReference type="AlphaFoldDB" id="A0A1J7JCA6"/>
<accession>A0A1J7JCA6</accession>
<protein>
    <recommendedName>
        <fullName evidence="1">2EXR domain-containing protein</fullName>
    </recommendedName>
</protein>
<dbReference type="InParanoid" id="A0A1J7JCA6"/>
<dbReference type="InterPro" id="IPR045518">
    <property type="entry name" value="2EXR"/>
</dbReference>
<evidence type="ECO:0000259" key="1">
    <source>
        <dbReference type="Pfam" id="PF20150"/>
    </source>
</evidence>
<dbReference type="Proteomes" id="UP000182658">
    <property type="component" value="Unassembled WGS sequence"/>
</dbReference>
<gene>
    <name evidence="2" type="ORF">CONLIGDRAFT_574104</name>
</gene>
<evidence type="ECO:0000313" key="2">
    <source>
        <dbReference type="EMBL" id="OIW30945.1"/>
    </source>
</evidence>
<reference evidence="2 3" key="1">
    <citation type="submission" date="2016-10" db="EMBL/GenBank/DDBJ databases">
        <title>Draft genome sequence of Coniochaeta ligniaria NRRL30616, a lignocellulolytic fungus for bioabatement of inhibitors in plant biomass hydrolysates.</title>
        <authorList>
            <consortium name="DOE Joint Genome Institute"/>
            <person name="Jimenez D.J."/>
            <person name="Hector R.E."/>
            <person name="Riley R."/>
            <person name="Sun H."/>
            <person name="Grigoriev I.V."/>
            <person name="Van Elsas J.D."/>
            <person name="Nichols N.N."/>
        </authorList>
    </citation>
    <scope>NUCLEOTIDE SEQUENCE [LARGE SCALE GENOMIC DNA]</scope>
    <source>
        <strain evidence="2 3">NRRL 30616</strain>
    </source>
</reference>
<dbReference type="EMBL" id="KV875096">
    <property type="protein sequence ID" value="OIW30945.1"/>
    <property type="molecule type" value="Genomic_DNA"/>
</dbReference>
<feature type="domain" description="2EXR" evidence="1">
    <location>
        <begin position="35"/>
        <end position="156"/>
    </location>
</feature>
<name>A0A1J7JCA6_9PEZI</name>
<evidence type="ECO:0000313" key="3">
    <source>
        <dbReference type="Proteomes" id="UP000182658"/>
    </source>
</evidence>
<organism evidence="2 3">
    <name type="scientific">Coniochaeta ligniaria NRRL 30616</name>
    <dbReference type="NCBI Taxonomy" id="1408157"/>
    <lineage>
        <taxon>Eukaryota</taxon>
        <taxon>Fungi</taxon>
        <taxon>Dikarya</taxon>
        <taxon>Ascomycota</taxon>
        <taxon>Pezizomycotina</taxon>
        <taxon>Sordariomycetes</taxon>
        <taxon>Sordariomycetidae</taxon>
        <taxon>Coniochaetales</taxon>
        <taxon>Coniochaetaceae</taxon>
        <taxon>Coniochaeta</taxon>
    </lineage>
</organism>
<dbReference type="STRING" id="1408157.A0A1J7JCA6"/>
<sequence length="460" mass="52577">MDQTDQTDVSSLPAPKLFNDVYFGQQPPPVHETWSQFSRLPVDLRLQIWLVFLRQHRMIEVTICPDENEDDTTYPGGTDVDGRYYTSRNHLGSIISGRGYTLKIPGQGYAATFSPLLWVNRESRDAALSHCYRVHLPYPSEHAGQLLYLNTDYDVLKPSPEFRRAMPPATWLPPAEPRAATVLVDFLHDVKAFDPKHQGILHLALESDYIEDLAGDPDSHPFKPPLTPPLLHPLAAASFTDILSTHLRSLFFAMNFRNSRRGMGEFSSEKLHFAQTFPLRRRGNPTGAFVWLDTDPRAGLEFDLVQVTPMETIANLLHVWNDIQKAFGVDGGGVKLRLYVCPALQWPKPPRFPTPPPEPPQTQEGWREALAGHLRWEEGEWAETRREWNSWLSTRTKPKDVPRHGLVVDRGTFEMMERVPVTAVGMWVFPVKVFDREPVNARKNSYDLRDIRPGLFLFEL</sequence>
<proteinExistence type="predicted"/>